<feature type="domain" description="Peptidase C14 caspase" evidence="2">
    <location>
        <begin position="49"/>
        <end position="346"/>
    </location>
</feature>
<dbReference type="PANTHER" id="PTHR48104:SF30">
    <property type="entry name" value="METACASPASE-1"/>
    <property type="match status" value="1"/>
</dbReference>
<dbReference type="EMBL" id="HBEH01001185">
    <property type="protein sequence ID" value="CAD8344243.1"/>
    <property type="molecule type" value="Transcribed_RNA"/>
</dbReference>
<dbReference type="GO" id="GO:0005737">
    <property type="term" value="C:cytoplasm"/>
    <property type="evidence" value="ECO:0007669"/>
    <property type="project" value="TreeGrafter"/>
</dbReference>
<accession>A0A7R9ZUI7</accession>
<sequence>MFMKKLKGKYAKEVAKQVEEMTLNVLNEVNPQAKTEEATTESLHLINGRRKALFIGINYVGQKGELRGCVNDVVNIKEFLEQRYELEEKMILTDDPKTEPETDFTPTRENIIAAFRWLVKDAKKGDSLLLHYSGHGGRVKNTDGTEKSGYDQTVVPVDHGTAGQIIDDEVHDVLCKDLPEGVRLTAVFDCCHSESIMDLPYIYNINGNLEIVESTRNEMVAKLLAGGAAVLLERRHKKFALLKFGKDIAGAAREAKASKDGRSDEAIAQHMEENTTAADIIMFSGCKDDQTSADATIQGEATGAMSYALITTLKKHRGENLSYTDLLREMRRSLEGRFTQVPCLSAGRKLNLNQPFTI</sequence>
<dbReference type="Gene3D" id="3.40.50.12660">
    <property type="match status" value="2"/>
</dbReference>
<dbReference type="Pfam" id="PF00656">
    <property type="entry name" value="Peptidase_C14"/>
    <property type="match status" value="1"/>
</dbReference>
<name>A0A7R9ZUI7_9STRA</name>
<reference evidence="3" key="1">
    <citation type="submission" date="2021-01" db="EMBL/GenBank/DDBJ databases">
        <authorList>
            <person name="Corre E."/>
            <person name="Pelletier E."/>
            <person name="Niang G."/>
            <person name="Scheremetjew M."/>
            <person name="Finn R."/>
            <person name="Kale V."/>
            <person name="Holt S."/>
            <person name="Cochrane G."/>
            <person name="Meng A."/>
            <person name="Brown T."/>
            <person name="Cohen L."/>
        </authorList>
    </citation>
    <scope>NUCLEOTIDE SEQUENCE</scope>
    <source>
        <strain evidence="3">B593</strain>
    </source>
</reference>
<dbReference type="GO" id="GO:0006508">
    <property type="term" value="P:proteolysis"/>
    <property type="evidence" value="ECO:0007669"/>
    <property type="project" value="InterPro"/>
</dbReference>
<gene>
    <name evidence="3" type="ORF">PARE0329_LOCUS878</name>
</gene>
<dbReference type="InterPro" id="IPR050452">
    <property type="entry name" value="Metacaspase"/>
</dbReference>
<organism evidence="3">
    <name type="scientific">Pseudo-nitzschia arenysensis</name>
    <dbReference type="NCBI Taxonomy" id="697910"/>
    <lineage>
        <taxon>Eukaryota</taxon>
        <taxon>Sar</taxon>
        <taxon>Stramenopiles</taxon>
        <taxon>Ochrophyta</taxon>
        <taxon>Bacillariophyta</taxon>
        <taxon>Bacillariophyceae</taxon>
        <taxon>Bacillariophycidae</taxon>
        <taxon>Bacillariales</taxon>
        <taxon>Bacillariaceae</taxon>
        <taxon>Pseudo-nitzschia</taxon>
    </lineage>
</organism>
<dbReference type="InterPro" id="IPR029030">
    <property type="entry name" value="Caspase-like_dom_sf"/>
</dbReference>
<dbReference type="AlphaFoldDB" id="A0A7R9ZUI7"/>
<dbReference type="InterPro" id="IPR011600">
    <property type="entry name" value="Pept_C14_caspase"/>
</dbReference>
<dbReference type="SUPFAM" id="SSF52129">
    <property type="entry name" value="Caspase-like"/>
    <property type="match status" value="1"/>
</dbReference>
<dbReference type="PANTHER" id="PTHR48104">
    <property type="entry name" value="METACASPASE-4"/>
    <property type="match status" value="1"/>
</dbReference>
<evidence type="ECO:0000313" key="3">
    <source>
        <dbReference type="EMBL" id="CAD8344243.1"/>
    </source>
</evidence>
<evidence type="ECO:0000256" key="1">
    <source>
        <dbReference type="ARBA" id="ARBA00009005"/>
    </source>
</evidence>
<protein>
    <recommendedName>
        <fullName evidence="2">Peptidase C14 caspase domain-containing protein</fullName>
    </recommendedName>
</protein>
<proteinExistence type="inferred from homology"/>
<evidence type="ECO:0000259" key="2">
    <source>
        <dbReference type="Pfam" id="PF00656"/>
    </source>
</evidence>
<dbReference type="GO" id="GO:0004197">
    <property type="term" value="F:cysteine-type endopeptidase activity"/>
    <property type="evidence" value="ECO:0007669"/>
    <property type="project" value="InterPro"/>
</dbReference>
<comment type="similarity">
    <text evidence="1">Belongs to the peptidase C14B family.</text>
</comment>